<dbReference type="Pfam" id="PF08592">
    <property type="entry name" value="Anthrone_oxy"/>
    <property type="match status" value="1"/>
</dbReference>
<dbReference type="RefSeq" id="WP_127936742.1">
    <property type="nucleotide sequence ID" value="NZ_SAUN01000001.1"/>
</dbReference>
<evidence type="ECO:0000313" key="2">
    <source>
        <dbReference type="EMBL" id="RVX45064.1"/>
    </source>
</evidence>
<comment type="caution">
    <text evidence="2">The sequence shown here is derived from an EMBL/GenBank/DDBJ whole genome shotgun (WGS) entry which is preliminary data.</text>
</comment>
<keyword evidence="1" id="KW-0812">Transmembrane</keyword>
<proteinExistence type="predicted"/>
<organism evidence="2 3">
    <name type="scientific">Nonomuraea polychroma</name>
    <dbReference type="NCBI Taxonomy" id="46176"/>
    <lineage>
        <taxon>Bacteria</taxon>
        <taxon>Bacillati</taxon>
        <taxon>Actinomycetota</taxon>
        <taxon>Actinomycetes</taxon>
        <taxon>Streptosporangiales</taxon>
        <taxon>Streptosporangiaceae</taxon>
        <taxon>Nonomuraea</taxon>
    </lineage>
</organism>
<feature type="transmembrane region" description="Helical" evidence="1">
    <location>
        <begin position="78"/>
        <end position="100"/>
    </location>
</feature>
<dbReference type="InterPro" id="IPR013901">
    <property type="entry name" value="Anthrone_oxy"/>
</dbReference>
<feature type="transmembrane region" description="Helical" evidence="1">
    <location>
        <begin position="54"/>
        <end position="71"/>
    </location>
</feature>
<name>A0A438MH13_9ACTN</name>
<protein>
    <submittedName>
        <fullName evidence="2">Putative membrane protein</fullName>
    </submittedName>
</protein>
<feature type="transmembrane region" description="Helical" evidence="1">
    <location>
        <begin position="120"/>
        <end position="145"/>
    </location>
</feature>
<reference evidence="2 3" key="1">
    <citation type="submission" date="2019-01" db="EMBL/GenBank/DDBJ databases">
        <title>Sequencing the genomes of 1000 actinobacteria strains.</title>
        <authorList>
            <person name="Klenk H.-P."/>
        </authorList>
    </citation>
    <scope>NUCLEOTIDE SEQUENCE [LARGE SCALE GENOMIC DNA]</scope>
    <source>
        <strain evidence="2 3">DSM 43925</strain>
    </source>
</reference>
<evidence type="ECO:0000256" key="1">
    <source>
        <dbReference type="SAM" id="Phobius"/>
    </source>
</evidence>
<accession>A0A438MH13</accession>
<dbReference type="OrthoDB" id="428263at2"/>
<keyword evidence="3" id="KW-1185">Reference proteome</keyword>
<keyword evidence="1" id="KW-1133">Transmembrane helix</keyword>
<gene>
    <name evidence="2" type="ORF">EDD27_7841</name>
</gene>
<dbReference type="AlphaFoldDB" id="A0A438MH13"/>
<sequence length="146" mass="15479">MLILVLLTLALHAAIAGLFYTFSMSVMPGLNAIAPAQAEEAMRSVNQKILNPWLYIPFLGAPLAALVAGLLGEAPAALWFFSAAAVNFAGSFLVTVAINVPMNNALNAGTMSWKDYSPRWTAWNTLRAVASFISLVLVAIGLTTVV</sequence>
<keyword evidence="1" id="KW-0472">Membrane</keyword>
<dbReference type="Proteomes" id="UP000284824">
    <property type="component" value="Unassembled WGS sequence"/>
</dbReference>
<evidence type="ECO:0000313" key="3">
    <source>
        <dbReference type="Proteomes" id="UP000284824"/>
    </source>
</evidence>
<dbReference type="EMBL" id="SAUN01000001">
    <property type="protein sequence ID" value="RVX45064.1"/>
    <property type="molecule type" value="Genomic_DNA"/>
</dbReference>